<protein>
    <submittedName>
        <fullName evidence="3">Uncharacterized protein</fullName>
    </submittedName>
</protein>
<dbReference type="Proteomes" id="UP001432322">
    <property type="component" value="Unassembled WGS sequence"/>
</dbReference>
<feature type="transmembrane region" description="Helical" evidence="1">
    <location>
        <begin position="55"/>
        <end position="77"/>
    </location>
</feature>
<keyword evidence="1" id="KW-0472">Membrane</keyword>
<evidence type="ECO:0000313" key="2">
    <source>
        <dbReference type="EMBL" id="GMT15344.1"/>
    </source>
</evidence>
<reference evidence="3" key="1">
    <citation type="submission" date="2023-10" db="EMBL/GenBank/DDBJ databases">
        <title>Genome assembly of Pristionchus species.</title>
        <authorList>
            <person name="Yoshida K."/>
            <person name="Sommer R.J."/>
        </authorList>
    </citation>
    <scope>NUCLEOTIDE SEQUENCE</scope>
    <source>
        <strain evidence="3">RS5133</strain>
    </source>
</reference>
<keyword evidence="1" id="KW-1133">Transmembrane helix</keyword>
<dbReference type="AlphaFoldDB" id="A0AAV5VBQ2"/>
<sequence>RSQGTWNAISATGDTKKIKGGSLVCVSKDYNLDKIESDAQVDINRKEERNTIVNISAYTLAAVIGLLIVFVVVAFIFCKIKVRKEEAVGLPSGTPVIHASTSVDAKDLDLKRTAALAIA</sequence>
<keyword evidence="1" id="KW-0812">Transmembrane</keyword>
<proteinExistence type="predicted"/>
<dbReference type="EMBL" id="BTSY01000002">
    <property type="protein sequence ID" value="GMT15344.1"/>
    <property type="molecule type" value="Genomic_DNA"/>
</dbReference>
<evidence type="ECO:0000256" key="1">
    <source>
        <dbReference type="SAM" id="Phobius"/>
    </source>
</evidence>
<evidence type="ECO:0000313" key="4">
    <source>
        <dbReference type="Proteomes" id="UP001432322"/>
    </source>
</evidence>
<comment type="caution">
    <text evidence="3">The sequence shown here is derived from an EMBL/GenBank/DDBJ whole genome shotgun (WGS) entry which is preliminary data.</text>
</comment>
<gene>
    <name evidence="2" type="ORF">PFISCL1PPCAC_6641</name>
    <name evidence="3" type="ORF">PFISCL1PPCAC_6642</name>
</gene>
<keyword evidence="4" id="KW-1185">Reference proteome</keyword>
<evidence type="ECO:0000313" key="3">
    <source>
        <dbReference type="EMBL" id="GMT15345.1"/>
    </source>
</evidence>
<organism evidence="3 4">
    <name type="scientific">Pristionchus fissidentatus</name>
    <dbReference type="NCBI Taxonomy" id="1538716"/>
    <lineage>
        <taxon>Eukaryota</taxon>
        <taxon>Metazoa</taxon>
        <taxon>Ecdysozoa</taxon>
        <taxon>Nematoda</taxon>
        <taxon>Chromadorea</taxon>
        <taxon>Rhabditida</taxon>
        <taxon>Rhabditina</taxon>
        <taxon>Diplogasteromorpha</taxon>
        <taxon>Diplogasteroidea</taxon>
        <taxon>Neodiplogasteridae</taxon>
        <taxon>Pristionchus</taxon>
    </lineage>
</organism>
<feature type="non-terminal residue" evidence="3">
    <location>
        <position position="1"/>
    </location>
</feature>
<accession>A0AAV5VBQ2</accession>
<dbReference type="EMBL" id="BTSY01000002">
    <property type="protein sequence ID" value="GMT15345.1"/>
    <property type="molecule type" value="Genomic_DNA"/>
</dbReference>
<name>A0AAV5VBQ2_9BILA</name>